<dbReference type="GO" id="GO:0005777">
    <property type="term" value="C:peroxisome"/>
    <property type="evidence" value="ECO:0007669"/>
    <property type="project" value="UniProtKB-SubCell"/>
</dbReference>
<comment type="caution">
    <text evidence="12">The sequence shown here is derived from an EMBL/GenBank/DDBJ whole genome shotgun (WGS) entry which is preliminary data.</text>
</comment>
<keyword evidence="6" id="KW-0560">Oxidoreductase</keyword>
<dbReference type="SUPFAM" id="SSF54637">
    <property type="entry name" value="Thioesterase/thiol ester dehydrase-isomerase"/>
    <property type="match status" value="2"/>
</dbReference>
<keyword evidence="9" id="KW-0413">Isomerase</keyword>
<dbReference type="Gene3D" id="3.10.129.10">
    <property type="entry name" value="Hotdog Thioesterase"/>
    <property type="match status" value="2"/>
</dbReference>
<comment type="subcellular location">
    <subcellularLocation>
        <location evidence="1">Peroxisome</location>
    </subcellularLocation>
</comment>
<dbReference type="CDD" id="cd05353">
    <property type="entry name" value="hydroxyacyl-CoA-like_DH_SDR_c-like"/>
    <property type="match status" value="2"/>
</dbReference>
<dbReference type="Proteomes" id="UP000886653">
    <property type="component" value="Unassembled WGS sequence"/>
</dbReference>
<sequence length="895" mass="98102">MSTLDFSKKTIIVTGGGGGLGKCYALFFASRGANVVVNDMGKEAADKVVAEIKSKGKGDAIANYDNVIEGHKIVQQAVDRFGTLHILINNAGVLRDKSFKSMTDQDWDIVYGVHVQGPYACTKAAWPIFRKQKFGRIVNTASAAGIYGNFGQANYSAAKLSQVTFAKTLAREGAKYNIIANAIAPVAASQMTATIMPPEMLKELKPEAIVPLVAFLVSDQTKETGQLFEAGAGWFGKLRWERSRGAVFKPDESFTPSAVMARFDEINNFEKAEHPENITDANHLDFLEQAKQLTSNKQSNKPLNYKGKTVIVTGAGNGLGRAYALMYGKLGANVIVNDMNKEAAEKVVKEIQQLGSKAFTNIVSVEDGESVVKSALNHFGDLHVIVNNAGILRDKSFISMTDSDWDIVQKVHVKGTYSVTKAAWPIFLKQKFGRIVNTTSAVGLYGNFGQANYSTAKAAILGFSKTLAIEGKKYNIFCNTIAPNAGTSMTATVWPEEMVRAFKPEYVAPLVGYLTSEANENTTGQLYEVSAGWCAAVRWQRTYGHAFPAGKVTPEKLIAKWDQVIKFDKNATYPTSTTDSIEQIIGNFGAEEESEDPIKSSRSDEFDFTDPEDSELVAEIKRRNLEPIELTYTERDCILYNLGIGCSQNQLKYVFEGDMDFQVLPTFAVLAFNEASKHLPLDWLPNYSPMMLLHGEQYLSIKVPELPTSGTLINKSAIMDVTDKGKAASVVIITNTYEKESGKLLFENQGTLFIRGSGGFGGKKISKDRGLATALNKPPNRLPDAVISEKTEENQAAIYRLSGDYNPLHIDPKFAKVGGFNKPILHGLCFFGFACKHIVEQFGKIINIKSRFVGSVYPGETLETLMWKEGKKIIFVMKCKERDTVVLASAAATLA</sequence>
<evidence type="ECO:0000256" key="4">
    <source>
        <dbReference type="ARBA" id="ARBA00022832"/>
    </source>
</evidence>
<gene>
    <name evidence="12" type="ORF">CROQUDRAFT_671457</name>
</gene>
<comment type="pathway">
    <text evidence="2">Lipid metabolism; fatty acid beta-oxidation.</text>
</comment>
<dbReference type="GO" id="GO:0006631">
    <property type="term" value="P:fatty acid metabolic process"/>
    <property type="evidence" value="ECO:0007669"/>
    <property type="project" value="UniProtKB-KW"/>
</dbReference>
<dbReference type="InterPro" id="IPR002539">
    <property type="entry name" value="MaoC-like_dom"/>
</dbReference>
<dbReference type="CDD" id="cd03448">
    <property type="entry name" value="HDE_HSD"/>
    <property type="match status" value="1"/>
</dbReference>
<dbReference type="PRINTS" id="PR00081">
    <property type="entry name" value="GDHRDH"/>
</dbReference>
<keyword evidence="4" id="KW-0276">Fatty acid metabolism</keyword>
<organism evidence="12 13">
    <name type="scientific">Cronartium quercuum f. sp. fusiforme G11</name>
    <dbReference type="NCBI Taxonomy" id="708437"/>
    <lineage>
        <taxon>Eukaryota</taxon>
        <taxon>Fungi</taxon>
        <taxon>Dikarya</taxon>
        <taxon>Basidiomycota</taxon>
        <taxon>Pucciniomycotina</taxon>
        <taxon>Pucciniomycetes</taxon>
        <taxon>Pucciniales</taxon>
        <taxon>Coleosporiaceae</taxon>
        <taxon>Cronartium</taxon>
    </lineage>
</organism>
<reference evidence="12" key="1">
    <citation type="submission" date="2013-11" db="EMBL/GenBank/DDBJ databases">
        <title>Genome sequence of the fusiform rust pathogen reveals effectors for host alternation and coevolution with pine.</title>
        <authorList>
            <consortium name="DOE Joint Genome Institute"/>
            <person name="Smith K."/>
            <person name="Pendleton A."/>
            <person name="Kubisiak T."/>
            <person name="Anderson C."/>
            <person name="Salamov A."/>
            <person name="Aerts A."/>
            <person name="Riley R."/>
            <person name="Clum A."/>
            <person name="Lindquist E."/>
            <person name="Ence D."/>
            <person name="Campbell M."/>
            <person name="Kronenberg Z."/>
            <person name="Feau N."/>
            <person name="Dhillon B."/>
            <person name="Hamelin R."/>
            <person name="Burleigh J."/>
            <person name="Smith J."/>
            <person name="Yandell M."/>
            <person name="Nelson C."/>
            <person name="Grigoriev I."/>
            <person name="Davis J."/>
        </authorList>
    </citation>
    <scope>NUCLEOTIDE SEQUENCE</scope>
    <source>
        <strain evidence="12">G11</strain>
    </source>
</reference>
<dbReference type="InterPro" id="IPR057326">
    <property type="entry name" value="KR_dom"/>
</dbReference>
<name>A0A9P6NFJ9_9BASI</name>
<dbReference type="GO" id="GO:0016491">
    <property type="term" value="F:oxidoreductase activity"/>
    <property type="evidence" value="ECO:0007669"/>
    <property type="project" value="UniProtKB-KW"/>
</dbReference>
<dbReference type="FunFam" id="3.40.50.720:FF:000410">
    <property type="entry name" value="Peroxisomal multifunctional beta-oxidation protein"/>
    <property type="match status" value="1"/>
</dbReference>
<dbReference type="Gene3D" id="3.40.50.720">
    <property type="entry name" value="NAD(P)-binding Rossmann-like Domain"/>
    <property type="match status" value="2"/>
</dbReference>
<dbReference type="GO" id="GO:0004300">
    <property type="term" value="F:enoyl-CoA hydratase activity"/>
    <property type="evidence" value="ECO:0007669"/>
    <property type="project" value="UniProtKB-ARBA"/>
</dbReference>
<dbReference type="Pfam" id="PF01575">
    <property type="entry name" value="MaoC_dehydratas"/>
    <property type="match status" value="1"/>
</dbReference>
<dbReference type="InterPro" id="IPR051687">
    <property type="entry name" value="Peroxisomal_Beta-Oxidation"/>
</dbReference>
<dbReference type="FunFam" id="3.40.50.720:FF:000084">
    <property type="entry name" value="Short-chain dehydrogenase reductase"/>
    <property type="match status" value="1"/>
</dbReference>
<evidence type="ECO:0000256" key="2">
    <source>
        <dbReference type="ARBA" id="ARBA00005005"/>
    </source>
</evidence>
<dbReference type="InterPro" id="IPR020904">
    <property type="entry name" value="Sc_DH/Rdtase_CS"/>
</dbReference>
<evidence type="ECO:0000256" key="7">
    <source>
        <dbReference type="ARBA" id="ARBA00023098"/>
    </source>
</evidence>
<protein>
    <recommendedName>
        <fullName evidence="11">Ketoreductase domain-containing protein</fullName>
    </recommendedName>
</protein>
<dbReference type="PROSITE" id="PS00061">
    <property type="entry name" value="ADH_SHORT"/>
    <property type="match status" value="1"/>
</dbReference>
<evidence type="ECO:0000256" key="8">
    <source>
        <dbReference type="ARBA" id="ARBA00023140"/>
    </source>
</evidence>
<dbReference type="InterPro" id="IPR029069">
    <property type="entry name" value="HotDog_dom_sf"/>
</dbReference>
<accession>A0A9P6NFJ9</accession>
<dbReference type="InterPro" id="IPR002347">
    <property type="entry name" value="SDR_fam"/>
</dbReference>
<comment type="similarity">
    <text evidence="3">Belongs to the short-chain dehydrogenases/reductases (SDR) family.</text>
</comment>
<evidence type="ECO:0000256" key="9">
    <source>
        <dbReference type="ARBA" id="ARBA00023235"/>
    </source>
</evidence>
<keyword evidence="10" id="KW-0456">Lyase</keyword>
<dbReference type="InterPro" id="IPR036291">
    <property type="entry name" value="NAD(P)-bd_dom_sf"/>
</dbReference>
<dbReference type="PANTHER" id="PTHR45024:SF2">
    <property type="entry name" value="SCP2 DOMAIN-CONTAINING PROTEIN"/>
    <property type="match status" value="1"/>
</dbReference>
<dbReference type="PRINTS" id="PR00080">
    <property type="entry name" value="SDRFAMILY"/>
</dbReference>
<keyword evidence="7" id="KW-0443">Lipid metabolism</keyword>
<dbReference type="PANTHER" id="PTHR45024">
    <property type="entry name" value="DEHYDROGENASES, SHORT CHAIN"/>
    <property type="match status" value="1"/>
</dbReference>
<evidence type="ECO:0000256" key="5">
    <source>
        <dbReference type="ARBA" id="ARBA00022857"/>
    </source>
</evidence>
<evidence type="ECO:0000256" key="10">
    <source>
        <dbReference type="ARBA" id="ARBA00023239"/>
    </source>
</evidence>
<proteinExistence type="inferred from homology"/>
<dbReference type="GO" id="GO:0016853">
    <property type="term" value="F:isomerase activity"/>
    <property type="evidence" value="ECO:0007669"/>
    <property type="project" value="UniProtKB-KW"/>
</dbReference>
<evidence type="ECO:0000259" key="11">
    <source>
        <dbReference type="SMART" id="SM00822"/>
    </source>
</evidence>
<keyword evidence="8" id="KW-0576">Peroxisome</keyword>
<keyword evidence="13" id="KW-1185">Reference proteome</keyword>
<dbReference type="SUPFAM" id="SSF51735">
    <property type="entry name" value="NAD(P)-binding Rossmann-fold domains"/>
    <property type="match status" value="2"/>
</dbReference>
<evidence type="ECO:0000313" key="12">
    <source>
        <dbReference type="EMBL" id="KAG0145961.1"/>
    </source>
</evidence>
<dbReference type="SMART" id="SM00822">
    <property type="entry name" value="PKS_KR"/>
    <property type="match status" value="1"/>
</dbReference>
<dbReference type="InterPro" id="IPR054357">
    <property type="entry name" value="MFE-2_N"/>
</dbReference>
<dbReference type="OrthoDB" id="3592703at2759"/>
<feature type="domain" description="Ketoreductase" evidence="11">
    <location>
        <begin position="9"/>
        <end position="189"/>
    </location>
</feature>
<dbReference type="Pfam" id="PF22622">
    <property type="entry name" value="MFE-2_hydrat-2_N"/>
    <property type="match status" value="1"/>
</dbReference>
<dbReference type="Pfam" id="PF00106">
    <property type="entry name" value="adh_short"/>
    <property type="match status" value="2"/>
</dbReference>
<dbReference type="AlphaFoldDB" id="A0A9P6NFJ9"/>
<evidence type="ECO:0000256" key="1">
    <source>
        <dbReference type="ARBA" id="ARBA00004275"/>
    </source>
</evidence>
<evidence type="ECO:0000256" key="3">
    <source>
        <dbReference type="ARBA" id="ARBA00006484"/>
    </source>
</evidence>
<dbReference type="EMBL" id="MU167268">
    <property type="protein sequence ID" value="KAG0145961.1"/>
    <property type="molecule type" value="Genomic_DNA"/>
</dbReference>
<evidence type="ECO:0000256" key="6">
    <source>
        <dbReference type="ARBA" id="ARBA00023002"/>
    </source>
</evidence>
<evidence type="ECO:0000313" key="13">
    <source>
        <dbReference type="Proteomes" id="UP000886653"/>
    </source>
</evidence>
<keyword evidence="5" id="KW-0521">NADP</keyword>